<dbReference type="eggNOG" id="KOG1520">
    <property type="taxonomic scope" value="Eukaryota"/>
</dbReference>
<protein>
    <recommendedName>
        <fullName evidence="7">Strictosidine synthase conserved region domain-containing protein</fullName>
    </recommendedName>
</protein>
<keyword evidence="6" id="KW-0472">Membrane</keyword>
<evidence type="ECO:0000256" key="5">
    <source>
        <dbReference type="ARBA" id="ARBA00023180"/>
    </source>
</evidence>
<comment type="similarity">
    <text evidence="2">Belongs to the strictosidine synthase family.</text>
</comment>
<dbReference type="STRING" id="2711.A0A067FZ63"/>
<dbReference type="Pfam" id="PF20067">
    <property type="entry name" value="SSL_N"/>
    <property type="match status" value="1"/>
</dbReference>
<dbReference type="PANTHER" id="PTHR10426:SF88">
    <property type="entry name" value="ADIPOCYTE PLASMA MEMBRANE-ASSOCIATED PROTEIN HEMOMUCIN-RELATED"/>
    <property type="match status" value="1"/>
</dbReference>
<proteinExistence type="inferred from homology"/>
<keyword evidence="9" id="KW-1185">Reference proteome</keyword>
<feature type="transmembrane region" description="Helical" evidence="6">
    <location>
        <begin position="20"/>
        <end position="41"/>
    </location>
</feature>
<name>A0A067FZ63_CITSI</name>
<dbReference type="PANTHER" id="PTHR10426">
    <property type="entry name" value="STRICTOSIDINE SYNTHASE-RELATED"/>
    <property type="match status" value="1"/>
</dbReference>
<evidence type="ECO:0000256" key="3">
    <source>
        <dbReference type="ARBA" id="ARBA00022553"/>
    </source>
</evidence>
<evidence type="ECO:0000313" key="8">
    <source>
        <dbReference type="EMBL" id="KDO71440.1"/>
    </source>
</evidence>
<dbReference type="AlphaFoldDB" id="A0A067FZ63"/>
<evidence type="ECO:0000256" key="4">
    <source>
        <dbReference type="ARBA" id="ARBA00022554"/>
    </source>
</evidence>
<dbReference type="InterPro" id="IPR011042">
    <property type="entry name" value="6-blade_b-propeller_TolB-like"/>
</dbReference>
<keyword evidence="6" id="KW-1133">Transmembrane helix</keyword>
<feature type="domain" description="Strictosidine synthase conserved region" evidence="7">
    <location>
        <begin position="180"/>
        <end position="266"/>
    </location>
</feature>
<dbReference type="Proteomes" id="UP000027120">
    <property type="component" value="Unassembled WGS sequence"/>
</dbReference>
<evidence type="ECO:0000313" key="9">
    <source>
        <dbReference type="Proteomes" id="UP000027120"/>
    </source>
</evidence>
<organism evidence="8 9">
    <name type="scientific">Citrus sinensis</name>
    <name type="common">Sweet orange</name>
    <name type="synonym">Citrus aurantium var. sinensis</name>
    <dbReference type="NCBI Taxonomy" id="2711"/>
    <lineage>
        <taxon>Eukaryota</taxon>
        <taxon>Viridiplantae</taxon>
        <taxon>Streptophyta</taxon>
        <taxon>Embryophyta</taxon>
        <taxon>Tracheophyta</taxon>
        <taxon>Spermatophyta</taxon>
        <taxon>Magnoliopsida</taxon>
        <taxon>eudicotyledons</taxon>
        <taxon>Gunneridae</taxon>
        <taxon>Pentapetalae</taxon>
        <taxon>rosids</taxon>
        <taxon>malvids</taxon>
        <taxon>Sapindales</taxon>
        <taxon>Rutaceae</taxon>
        <taxon>Aurantioideae</taxon>
        <taxon>Citrus</taxon>
    </lineage>
</organism>
<dbReference type="EMBL" id="KK784889">
    <property type="protein sequence ID" value="KDO71440.1"/>
    <property type="molecule type" value="Genomic_DNA"/>
</dbReference>
<evidence type="ECO:0000256" key="6">
    <source>
        <dbReference type="SAM" id="Phobius"/>
    </source>
</evidence>
<dbReference type="OrthoDB" id="5307922at2759"/>
<evidence type="ECO:0000256" key="1">
    <source>
        <dbReference type="ARBA" id="ARBA00004116"/>
    </source>
</evidence>
<dbReference type="InterPro" id="IPR018119">
    <property type="entry name" value="Strictosidine_synth_cons-reg"/>
</dbReference>
<dbReference type="GO" id="GO:0016787">
    <property type="term" value="F:hydrolase activity"/>
    <property type="evidence" value="ECO:0000318"/>
    <property type="project" value="GO_Central"/>
</dbReference>
<gene>
    <name evidence="8" type="ORF">CISIN_1g016199mg</name>
</gene>
<keyword evidence="5" id="KW-0325">Glycoprotein</keyword>
<comment type="subcellular location">
    <subcellularLocation>
        <location evidence="1">Vacuole</location>
    </subcellularLocation>
</comment>
<evidence type="ECO:0000259" key="7">
    <source>
        <dbReference type="Pfam" id="PF03088"/>
    </source>
</evidence>
<dbReference type="Gene3D" id="2.120.10.30">
    <property type="entry name" value="TolB, C-terminal domain"/>
    <property type="match status" value="1"/>
</dbReference>
<dbReference type="SUPFAM" id="SSF63829">
    <property type="entry name" value="Calcium-dependent phosphotriesterase"/>
    <property type="match status" value="1"/>
</dbReference>
<keyword evidence="6" id="KW-0812">Transmembrane</keyword>
<dbReference type="Pfam" id="PF03088">
    <property type="entry name" value="Str_synth"/>
    <property type="match status" value="1"/>
</dbReference>
<keyword evidence="4" id="KW-0926">Vacuole</keyword>
<accession>A0A067FZ63</accession>
<reference evidence="8 9" key="1">
    <citation type="submission" date="2014-04" db="EMBL/GenBank/DDBJ databases">
        <authorList>
            <consortium name="International Citrus Genome Consortium"/>
            <person name="Gmitter F."/>
            <person name="Chen C."/>
            <person name="Farmerie W."/>
            <person name="Harkins T."/>
            <person name="Desany B."/>
            <person name="Mohiuddin M."/>
            <person name="Kodira C."/>
            <person name="Borodovsky M."/>
            <person name="Lomsadze A."/>
            <person name="Burns P."/>
            <person name="Jenkins J."/>
            <person name="Prochnik S."/>
            <person name="Shu S."/>
            <person name="Chapman J."/>
            <person name="Pitluck S."/>
            <person name="Schmutz J."/>
            <person name="Rokhsar D."/>
        </authorList>
    </citation>
    <scope>NUCLEOTIDE SEQUENCE</scope>
</reference>
<dbReference type="GO" id="GO:0005773">
    <property type="term" value="C:vacuole"/>
    <property type="evidence" value="ECO:0007669"/>
    <property type="project" value="UniProtKB-SubCell"/>
</dbReference>
<sequence>MPNSMPESVSADTSSSSSSSRLWLVTVFLTGGPVFLAMLVYKLDSFDPAPIPVHEFTHPPLTAALRNERMLQGSEKVGYGVLKGPEDLLYDAHSKLIYTGCEDGWIKRVTLNDSPADSLVHNWINTGGRPLGIAFANSDPDADRITMIVADAYKGLLKISGNSTVLLTDEAEGQKFKLTDGVDVADDGMIYFTDASNKYYLREYILDIFEGKPNGRLLSFDPVTKETKVLVSDLYFANGVVLSPDQTHLVYCETSMRRCRKFYIKGKNAGRVEKFIETLPGLPDNIRYDGEGHYLIALATEFSTYWDLAYRYPFIRKVSGMVVRYLGMPPMGKSSSGVFIVDLDGKPIAHYYDPEMSLISSAIKIGDHLYCGSVHHRGILHLDVNQHPARAII</sequence>
<evidence type="ECO:0000256" key="2">
    <source>
        <dbReference type="ARBA" id="ARBA00009191"/>
    </source>
</evidence>
<keyword evidence="3" id="KW-0597">Phosphoprotein</keyword>
<dbReference type="KEGG" id="cit:102625294"/>
<dbReference type="SMR" id="A0A067FZ63"/>
<dbReference type="PaxDb" id="2711-XP_006467059.1"/>